<evidence type="ECO:0000313" key="3">
    <source>
        <dbReference type="Proteomes" id="UP000199529"/>
    </source>
</evidence>
<dbReference type="STRING" id="418495.SAMN05216215_1020117"/>
<protein>
    <submittedName>
        <fullName evidence="2">Uncharacterized protein</fullName>
    </submittedName>
</protein>
<keyword evidence="3" id="KW-1185">Reference proteome</keyword>
<dbReference type="AlphaFoldDB" id="A0A1H3HE76"/>
<sequence length="79" mass="9128">MADDEFRYWCEECDYRTPWLTESAGAEEQIEHYDHHHPGTPPGGRVELRAKKTDGAGCLVVLGILFLLLLATFTFRYWP</sequence>
<keyword evidence="1" id="KW-1133">Transmembrane helix</keyword>
<dbReference type="EMBL" id="FNOK01000020">
    <property type="protein sequence ID" value="SDY13777.1"/>
    <property type="molecule type" value="Genomic_DNA"/>
</dbReference>
<gene>
    <name evidence="2" type="ORF">SAMN05216215_1020117</name>
</gene>
<keyword evidence="1" id="KW-0472">Membrane</keyword>
<keyword evidence="1" id="KW-0812">Transmembrane</keyword>
<proteinExistence type="predicted"/>
<dbReference type="Proteomes" id="UP000199529">
    <property type="component" value="Unassembled WGS sequence"/>
</dbReference>
<accession>A0A1H3HE76</accession>
<organism evidence="2 3">
    <name type="scientific">Saccharopolyspora shandongensis</name>
    <dbReference type="NCBI Taxonomy" id="418495"/>
    <lineage>
        <taxon>Bacteria</taxon>
        <taxon>Bacillati</taxon>
        <taxon>Actinomycetota</taxon>
        <taxon>Actinomycetes</taxon>
        <taxon>Pseudonocardiales</taxon>
        <taxon>Pseudonocardiaceae</taxon>
        <taxon>Saccharopolyspora</taxon>
    </lineage>
</organism>
<evidence type="ECO:0000256" key="1">
    <source>
        <dbReference type="SAM" id="Phobius"/>
    </source>
</evidence>
<evidence type="ECO:0000313" key="2">
    <source>
        <dbReference type="EMBL" id="SDY13777.1"/>
    </source>
</evidence>
<name>A0A1H3HE76_9PSEU</name>
<dbReference type="OrthoDB" id="3872738at2"/>
<reference evidence="3" key="1">
    <citation type="submission" date="2016-10" db="EMBL/GenBank/DDBJ databases">
        <authorList>
            <person name="Varghese N."/>
            <person name="Submissions S."/>
        </authorList>
    </citation>
    <scope>NUCLEOTIDE SEQUENCE [LARGE SCALE GENOMIC DNA]</scope>
    <source>
        <strain evidence="3">CGMCC 4.3530</strain>
    </source>
</reference>
<feature type="transmembrane region" description="Helical" evidence="1">
    <location>
        <begin position="55"/>
        <end position="78"/>
    </location>
</feature>
<dbReference type="RefSeq" id="WP_093268106.1">
    <property type="nucleotide sequence ID" value="NZ_FNOK01000020.1"/>
</dbReference>